<reference evidence="1 2" key="1">
    <citation type="submission" date="2018-11" db="EMBL/GenBank/DDBJ databases">
        <title>Multidrug-resistant genes are associated with an 42-kb island TGI1 carrying a complex class 1 integron in a Trueperella pyogenes.</title>
        <authorList>
            <person name="Dong W."/>
        </authorList>
    </citation>
    <scope>NUCLEOTIDE SEQUENCE [LARGE SCALE GENOMIC DNA]</scope>
    <source>
        <strain evidence="1 2">TP4</strain>
    </source>
</reference>
<dbReference type="Proteomes" id="UP000275951">
    <property type="component" value="Chromosome"/>
</dbReference>
<dbReference type="EMBL" id="CP033905">
    <property type="protein sequence ID" value="AZR05913.1"/>
    <property type="molecule type" value="Genomic_DNA"/>
</dbReference>
<organism evidence="1 2">
    <name type="scientific">Trueperella pyogenes</name>
    <dbReference type="NCBI Taxonomy" id="1661"/>
    <lineage>
        <taxon>Bacteria</taxon>
        <taxon>Bacillati</taxon>
        <taxon>Actinomycetota</taxon>
        <taxon>Actinomycetes</taxon>
        <taxon>Actinomycetales</taxon>
        <taxon>Actinomycetaceae</taxon>
        <taxon>Trueperella</taxon>
    </lineage>
</organism>
<gene>
    <name evidence="1" type="ORF">EBQ10_00450</name>
</gene>
<evidence type="ECO:0000313" key="2">
    <source>
        <dbReference type="Proteomes" id="UP000275951"/>
    </source>
</evidence>
<protein>
    <recommendedName>
        <fullName evidence="3">DUF3459 domain-containing protein</fullName>
    </recommendedName>
</protein>
<name>A0A3Q9GH22_9ACTO</name>
<proteinExistence type="predicted"/>
<evidence type="ECO:0008006" key="3">
    <source>
        <dbReference type="Google" id="ProtNLM"/>
    </source>
</evidence>
<accession>A0A3Q9GH22</accession>
<sequence length="347" mass="37908">MEHVIASEDSTTSIRPLYRAPRTQDPWSSHNLWYQAQPHEVHNTDVALGLICECARLGMHTVALPAILADDDPAYVERVAQKAQRRGVRVLPHVGSAVFECAPSLLADRYAVLSKWFDHGALGVELGTIDLDSSNDAGDHVHAGWDGHELLAFVKGLNSDAIVSANLRSASIEHAAAHALEHYLDLVRFETSAPRVLDQHNYADEISSYLQLFEAAGLSPSWNCSVPTLDNYAGMLTDGAILLAAAFFPGFLHFEQNIPGRSPSLRHALRLRDALGLHRSSILLNTELAQDGFVWLVNDQLTMLLNFGPHAYAVPNDGSVIVSSLIELPEEDGGLIIPPGEAAWLQR</sequence>
<evidence type="ECO:0000313" key="1">
    <source>
        <dbReference type="EMBL" id="AZR05913.1"/>
    </source>
</evidence>
<dbReference type="AlphaFoldDB" id="A0A3Q9GH22"/>